<evidence type="ECO:0000256" key="1">
    <source>
        <dbReference type="ARBA" id="ARBA00004141"/>
    </source>
</evidence>
<feature type="transmembrane region" description="Helical" evidence="7">
    <location>
        <begin position="137"/>
        <end position="161"/>
    </location>
</feature>
<organism evidence="8 9">
    <name type="scientific">Finegoldia magna</name>
    <name type="common">Peptostreptococcus magnus</name>
    <dbReference type="NCBI Taxonomy" id="1260"/>
    <lineage>
        <taxon>Bacteria</taxon>
        <taxon>Bacillati</taxon>
        <taxon>Bacillota</taxon>
        <taxon>Tissierellia</taxon>
        <taxon>Tissierellales</taxon>
        <taxon>Peptoniphilaceae</taxon>
        <taxon>Finegoldia</taxon>
    </lineage>
</organism>
<evidence type="ECO:0000313" key="8">
    <source>
        <dbReference type="EMBL" id="OXZ27068.1"/>
    </source>
</evidence>
<evidence type="ECO:0000256" key="5">
    <source>
        <dbReference type="ARBA" id="ARBA00022989"/>
    </source>
</evidence>
<protein>
    <submittedName>
        <fullName evidence="8">Uracil permease</fullName>
    </submittedName>
</protein>
<evidence type="ECO:0000256" key="6">
    <source>
        <dbReference type="ARBA" id="ARBA00023136"/>
    </source>
</evidence>
<dbReference type="Proteomes" id="UP000215413">
    <property type="component" value="Unassembled WGS sequence"/>
</dbReference>
<evidence type="ECO:0000256" key="7">
    <source>
        <dbReference type="SAM" id="Phobius"/>
    </source>
</evidence>
<dbReference type="InterPro" id="IPR006043">
    <property type="entry name" value="NCS2"/>
</dbReference>
<keyword evidence="5 7" id="KW-1133">Transmembrane helix</keyword>
<dbReference type="PROSITE" id="PS01116">
    <property type="entry name" value="XANTH_URACIL_PERMASE"/>
    <property type="match status" value="1"/>
</dbReference>
<reference evidence="9" key="1">
    <citation type="submission" date="2017-04" db="EMBL/GenBank/DDBJ databases">
        <title>Finegoldia magna isolated from orthopedic joint implant-associated infections.</title>
        <authorList>
            <person name="Bjorklund S."/>
            <person name="Bruggemann H."/>
            <person name="Jensen A."/>
            <person name="Hellmark B."/>
            <person name="Soderquist B."/>
        </authorList>
    </citation>
    <scope>NUCLEOTIDE SEQUENCE [LARGE SCALE GENOMIC DNA]</scope>
    <source>
        <strain evidence="9">CCUG 54800</strain>
    </source>
</reference>
<dbReference type="AlphaFoldDB" id="A0A233V3U3"/>
<evidence type="ECO:0000256" key="2">
    <source>
        <dbReference type="ARBA" id="ARBA00008821"/>
    </source>
</evidence>
<dbReference type="RefSeq" id="WP_002836726.1">
    <property type="nucleotide sequence ID" value="NZ_CACRTP010000009.1"/>
</dbReference>
<feature type="transmembrane region" description="Helical" evidence="7">
    <location>
        <begin position="199"/>
        <end position="221"/>
    </location>
</feature>
<feature type="transmembrane region" description="Helical" evidence="7">
    <location>
        <begin position="409"/>
        <end position="433"/>
    </location>
</feature>
<feature type="transmembrane region" description="Helical" evidence="7">
    <location>
        <begin position="112"/>
        <end position="131"/>
    </location>
</feature>
<keyword evidence="3" id="KW-0813">Transport</keyword>
<dbReference type="GO" id="GO:0005886">
    <property type="term" value="C:plasma membrane"/>
    <property type="evidence" value="ECO:0007669"/>
    <property type="project" value="TreeGrafter"/>
</dbReference>
<comment type="similarity">
    <text evidence="2">Belongs to the nucleobase:cation symporter-2 (NCS2) (TC 2.A.40) family.</text>
</comment>
<feature type="transmembrane region" description="Helical" evidence="7">
    <location>
        <begin position="324"/>
        <end position="346"/>
    </location>
</feature>
<evidence type="ECO:0000313" key="9">
    <source>
        <dbReference type="Proteomes" id="UP000215413"/>
    </source>
</evidence>
<feature type="transmembrane region" description="Helical" evidence="7">
    <location>
        <begin position="242"/>
        <end position="262"/>
    </location>
</feature>
<feature type="transmembrane region" description="Helical" evidence="7">
    <location>
        <begin position="173"/>
        <end position="193"/>
    </location>
</feature>
<feature type="transmembrane region" description="Helical" evidence="7">
    <location>
        <begin position="20"/>
        <end position="46"/>
    </location>
</feature>
<dbReference type="PANTHER" id="PTHR42810:SF2">
    <property type="entry name" value="PURINE PERMEASE C1399.01C-RELATED"/>
    <property type="match status" value="1"/>
</dbReference>
<dbReference type="NCBIfam" id="NF037981">
    <property type="entry name" value="NCS2_1"/>
    <property type="match status" value="1"/>
</dbReference>
<sequence>MEKNSNSLFDYYGNPSMLKSFPIAMQHLLAMIVGNALPSIVLASALKSSEHAITDAQAIYLIQAGMFIAAIATLLQLYPVLKFGAKLPVIMGVSFAYIPVLLSIGKQYGIGAVYASQLIGGIVAIFTGMFIGKIRKFFPPIVSGTVVLTIGLSLYSVAVNYMSGGNGPMQGEIRNWVVAIITLCVVLFCNMFMKGYIKLAAILVGIIVGYIISLFLGMVKFDNVVSASWFMLPQIYPFKFQFHLDAILTMSIMYIVNSVQAVGDLTSTTIGGMDREPTDVELSGGIKANGIVSVIGAFIGALPTATYSQNVGIVSMTKVIARKVLLITASMVFVCGLIPKFGALMLSVPQAVIGGATISVFAQIAMSGMKLITSSEMSVRNTTIVGLGVALGMGITQVGPNAVRYFPQWFRMVFTASPVVVATLIVFFLNIIIPEKTLEQEEKERKEID</sequence>
<gene>
    <name evidence="8" type="ORF">B9N49_05690</name>
</gene>
<feature type="transmembrane region" description="Helical" evidence="7">
    <location>
        <begin position="87"/>
        <end position="105"/>
    </location>
</feature>
<feature type="transmembrane region" description="Helical" evidence="7">
    <location>
        <begin position="58"/>
        <end position="81"/>
    </location>
</feature>
<evidence type="ECO:0000256" key="3">
    <source>
        <dbReference type="ARBA" id="ARBA00022448"/>
    </source>
</evidence>
<feature type="transmembrane region" description="Helical" evidence="7">
    <location>
        <begin position="282"/>
        <end position="303"/>
    </location>
</feature>
<keyword evidence="4 7" id="KW-0812">Transmembrane</keyword>
<dbReference type="Pfam" id="PF00860">
    <property type="entry name" value="Xan_ur_permease"/>
    <property type="match status" value="1"/>
</dbReference>
<name>A0A233V3U3_FINMA</name>
<dbReference type="GO" id="GO:0042907">
    <property type="term" value="F:xanthine transmembrane transporter activity"/>
    <property type="evidence" value="ECO:0007669"/>
    <property type="project" value="TreeGrafter"/>
</dbReference>
<proteinExistence type="inferred from homology"/>
<comment type="subcellular location">
    <subcellularLocation>
        <location evidence="1">Membrane</location>
        <topology evidence="1">Multi-pass membrane protein</topology>
    </subcellularLocation>
</comment>
<feature type="transmembrane region" description="Helical" evidence="7">
    <location>
        <begin position="352"/>
        <end position="372"/>
    </location>
</feature>
<comment type="caution">
    <text evidence="8">The sequence shown here is derived from an EMBL/GenBank/DDBJ whole genome shotgun (WGS) entry which is preliminary data.</text>
</comment>
<dbReference type="PANTHER" id="PTHR42810">
    <property type="entry name" value="PURINE PERMEASE C1399.01C-RELATED"/>
    <property type="match status" value="1"/>
</dbReference>
<dbReference type="InterPro" id="IPR006042">
    <property type="entry name" value="Xan_ur_permease"/>
</dbReference>
<dbReference type="EMBL" id="NDYC01000026">
    <property type="protein sequence ID" value="OXZ27068.1"/>
    <property type="molecule type" value="Genomic_DNA"/>
</dbReference>
<dbReference type="NCBIfam" id="TIGR00801">
    <property type="entry name" value="ncs2"/>
    <property type="match status" value="1"/>
</dbReference>
<keyword evidence="6 7" id="KW-0472">Membrane</keyword>
<accession>A0A233V3U3</accession>
<evidence type="ECO:0000256" key="4">
    <source>
        <dbReference type="ARBA" id="ARBA00022692"/>
    </source>
</evidence>
<feature type="transmembrane region" description="Helical" evidence="7">
    <location>
        <begin position="384"/>
        <end position="403"/>
    </location>
</feature>